<keyword evidence="4" id="KW-0762">Sugar transport</keyword>
<organism evidence="12 13">
    <name type="scientific">Frieseomelitta varia</name>
    <dbReference type="NCBI Taxonomy" id="561572"/>
    <lineage>
        <taxon>Eukaryota</taxon>
        <taxon>Metazoa</taxon>
        <taxon>Ecdysozoa</taxon>
        <taxon>Arthropoda</taxon>
        <taxon>Hexapoda</taxon>
        <taxon>Insecta</taxon>
        <taxon>Pterygota</taxon>
        <taxon>Neoptera</taxon>
        <taxon>Endopterygota</taxon>
        <taxon>Hymenoptera</taxon>
        <taxon>Apocrita</taxon>
        <taxon>Aculeata</taxon>
        <taxon>Apoidea</taxon>
        <taxon>Anthophila</taxon>
        <taxon>Apidae</taxon>
        <taxon>Frieseomelitta</taxon>
    </lineage>
</organism>
<dbReference type="PROSITE" id="PS50850">
    <property type="entry name" value="MFS"/>
    <property type="match status" value="1"/>
</dbReference>
<feature type="transmembrane region" description="Helical" evidence="10">
    <location>
        <begin position="193"/>
        <end position="213"/>
    </location>
</feature>
<dbReference type="Pfam" id="PF07690">
    <property type="entry name" value="MFS_1"/>
    <property type="match status" value="1"/>
</dbReference>
<evidence type="ECO:0000256" key="6">
    <source>
        <dbReference type="ARBA" id="ARBA00022989"/>
    </source>
</evidence>
<dbReference type="FunFam" id="1.20.1250.20:FF:000028">
    <property type="entry name" value="Sugar phosphate exchanger 3 isoform 1"/>
    <property type="match status" value="1"/>
</dbReference>
<comment type="caution">
    <text evidence="12">The sequence shown here is derived from an EMBL/GenBank/DDBJ whole genome shotgun (WGS) entry which is preliminary data.</text>
</comment>
<dbReference type="PANTHER" id="PTHR43184:SF12">
    <property type="entry name" value="SUGAR PHOSPHATE EXCHANGER 3"/>
    <property type="match status" value="1"/>
</dbReference>
<evidence type="ECO:0000256" key="2">
    <source>
        <dbReference type="ARBA" id="ARBA00009598"/>
    </source>
</evidence>
<keyword evidence="6 10" id="KW-1133">Transmembrane helix</keyword>
<evidence type="ECO:0000256" key="3">
    <source>
        <dbReference type="ARBA" id="ARBA00022448"/>
    </source>
</evidence>
<feature type="transmembrane region" description="Helical" evidence="10">
    <location>
        <begin position="130"/>
        <end position="152"/>
    </location>
</feature>
<evidence type="ECO:0000259" key="11">
    <source>
        <dbReference type="PROSITE" id="PS50850"/>
    </source>
</evidence>
<comment type="subcellular location">
    <subcellularLocation>
        <location evidence="1">Membrane</location>
        <topology evidence="1">Multi-pass membrane protein</topology>
    </subcellularLocation>
</comment>
<evidence type="ECO:0000256" key="9">
    <source>
        <dbReference type="ARBA" id="ARBA00042039"/>
    </source>
</evidence>
<feature type="transmembrane region" description="Helical" evidence="10">
    <location>
        <begin position="444"/>
        <end position="469"/>
    </location>
</feature>
<sequence length="551" mass="60457">MTGPLRDQPWGLKAMEYAIIKCCPNHRVNRIIWHQGVILVLTYLAYTCYHMTRKPMSVVKNVLSFNCSTLSPPPNFLINSSNRDTWCDWAPFDTADAPALLGILDSAFLFVYAAAMFLSGFIAERVNLRYFLTFGMLASGISCYLFGIARPYNIHNLWYFVLVQAIGGVFQTSGWPGVVTVVGNWFGKGKRGLIFGIWNSHTSLGNILGSLIAAEFVESDWGLSFMVPGIIMGLIGFIIFLFLVPNPIDIGCILPVSSKYRKLDAAHSSDEGSSADECENIHNRLTYRCAYREQVDVDVSACFLFFILFCKDIENARSETSPILPRHRHVQESDRGNAIGFMKAMMIPGVVEYSLSLFFAKLVSYTFLYWLPLYIAASTTYGTTLSADLSTFFDIGGIIGAIAAGVLSDYSGTSALTCAVMFGFAVPMLFIYDCIGSTSLATTILLLLIVGLLVNGPYALITTAVSAELGTHPSLGNNSKALATVTAIIDGTGSIGAAVGPLLAGMVANWAGWHNVFYMLMISDMLALLLLSRLVYGDVKLFRRRRRIVSY</sequence>
<keyword evidence="5 10" id="KW-0812">Transmembrane</keyword>
<keyword evidence="13" id="KW-1185">Reference proteome</keyword>
<dbReference type="Gene3D" id="1.20.1250.20">
    <property type="entry name" value="MFS general substrate transporter like domains"/>
    <property type="match status" value="2"/>
</dbReference>
<feature type="transmembrane region" description="Helical" evidence="10">
    <location>
        <begin position="391"/>
        <end position="408"/>
    </location>
</feature>
<feature type="domain" description="Major facilitator superfamily (MFS) profile" evidence="11">
    <location>
        <begin position="38"/>
        <end position="539"/>
    </location>
</feature>
<dbReference type="Proteomes" id="UP000655588">
    <property type="component" value="Unassembled WGS sequence"/>
</dbReference>
<dbReference type="InterPro" id="IPR036259">
    <property type="entry name" value="MFS_trans_sf"/>
</dbReference>
<name>A0A833VLE2_9HYME</name>
<dbReference type="GO" id="GO:0016020">
    <property type="term" value="C:membrane"/>
    <property type="evidence" value="ECO:0007669"/>
    <property type="project" value="UniProtKB-SubCell"/>
</dbReference>
<keyword evidence="7 10" id="KW-0472">Membrane</keyword>
<evidence type="ECO:0000256" key="4">
    <source>
        <dbReference type="ARBA" id="ARBA00022597"/>
    </source>
</evidence>
<dbReference type="InterPro" id="IPR000849">
    <property type="entry name" value="Sugar_P_transporter"/>
</dbReference>
<evidence type="ECO:0000256" key="1">
    <source>
        <dbReference type="ARBA" id="ARBA00004141"/>
    </source>
</evidence>
<dbReference type="PANTHER" id="PTHR43184">
    <property type="entry name" value="MAJOR FACILITATOR SUPERFAMILY TRANSPORTER 16, ISOFORM B"/>
    <property type="match status" value="1"/>
</dbReference>
<evidence type="ECO:0000256" key="7">
    <source>
        <dbReference type="ARBA" id="ARBA00023136"/>
    </source>
</evidence>
<dbReference type="AlphaFoldDB" id="A0A833VLE2"/>
<evidence type="ECO:0000256" key="8">
    <source>
        <dbReference type="ARBA" id="ARBA00041091"/>
    </source>
</evidence>
<dbReference type="PIRSF" id="PIRSF002808">
    <property type="entry name" value="Hexose_phosphate_transp"/>
    <property type="match status" value="1"/>
</dbReference>
<dbReference type="EMBL" id="WNWW01000628">
    <property type="protein sequence ID" value="KAF3422891.1"/>
    <property type="molecule type" value="Genomic_DNA"/>
</dbReference>
<reference evidence="12" key="1">
    <citation type="submission" date="2019-11" db="EMBL/GenBank/DDBJ databases">
        <title>The nuclear and mitochondrial genomes of Frieseomelitta varia - a highly eusocial stingless bee (Meliponini) with a permanently sterile worker caste.</title>
        <authorList>
            <person name="Freitas F.C.P."/>
            <person name="Lourenco A.P."/>
            <person name="Nunes F.M.F."/>
            <person name="Paschoal A.R."/>
            <person name="Abreu F.C.P."/>
            <person name="Barbin F.O."/>
            <person name="Bataglia L."/>
            <person name="Cardoso-Junior C.A.M."/>
            <person name="Cervoni M.S."/>
            <person name="Silva S.R."/>
            <person name="Dalarmi F."/>
            <person name="Del Lama M.A."/>
            <person name="Depintor T.S."/>
            <person name="Ferreira K.M."/>
            <person name="Goria P.S."/>
            <person name="Jaskot M.C."/>
            <person name="Lago D.C."/>
            <person name="Luna-Lucena D."/>
            <person name="Moda L.M."/>
            <person name="Nascimento L."/>
            <person name="Pedrino M."/>
            <person name="Rabico F.O."/>
            <person name="Sanches F.C."/>
            <person name="Santos D.E."/>
            <person name="Santos C.G."/>
            <person name="Vieira J."/>
            <person name="Lopes T.F."/>
            <person name="Barchuk A.R."/>
            <person name="Hartfelder K."/>
            <person name="Simoes Z.L.P."/>
            <person name="Bitondi M.M.G."/>
            <person name="Pinheiro D.G."/>
        </authorList>
    </citation>
    <scope>NUCLEOTIDE SEQUENCE</scope>
    <source>
        <strain evidence="12">USP_RPSP 00005682</strain>
        <tissue evidence="12">Whole individual</tissue>
    </source>
</reference>
<feature type="transmembrane region" description="Helical" evidence="10">
    <location>
        <begin position="516"/>
        <end position="536"/>
    </location>
</feature>
<dbReference type="GO" id="GO:0022857">
    <property type="term" value="F:transmembrane transporter activity"/>
    <property type="evidence" value="ECO:0007669"/>
    <property type="project" value="InterPro"/>
</dbReference>
<gene>
    <name evidence="12" type="ORF">E2986_04616</name>
</gene>
<feature type="transmembrane region" description="Helical" evidence="10">
    <location>
        <begin position="31"/>
        <end position="52"/>
    </location>
</feature>
<dbReference type="SUPFAM" id="SSF103473">
    <property type="entry name" value="MFS general substrate transporter"/>
    <property type="match status" value="1"/>
</dbReference>
<evidence type="ECO:0000313" key="12">
    <source>
        <dbReference type="EMBL" id="KAF3422891.1"/>
    </source>
</evidence>
<proteinExistence type="inferred from homology"/>
<feature type="transmembrane region" description="Helical" evidence="10">
    <location>
        <begin position="350"/>
        <end position="371"/>
    </location>
</feature>
<feature type="transmembrane region" description="Helical" evidence="10">
    <location>
        <begin position="158"/>
        <end position="186"/>
    </location>
</feature>
<keyword evidence="3" id="KW-0813">Transport</keyword>
<feature type="transmembrane region" description="Helical" evidence="10">
    <location>
        <begin position="225"/>
        <end position="244"/>
    </location>
</feature>
<protein>
    <recommendedName>
        <fullName evidence="8">Sugar phosphate exchanger 3</fullName>
    </recommendedName>
    <alternativeName>
        <fullName evidence="9">Solute carrier family 37 member 3</fullName>
    </alternativeName>
</protein>
<dbReference type="InterPro" id="IPR020846">
    <property type="entry name" value="MFS_dom"/>
</dbReference>
<feature type="transmembrane region" description="Helical" evidence="10">
    <location>
        <begin position="481"/>
        <end position="504"/>
    </location>
</feature>
<dbReference type="InterPro" id="IPR011701">
    <property type="entry name" value="MFS"/>
</dbReference>
<feature type="transmembrane region" description="Helical" evidence="10">
    <location>
        <begin position="99"/>
        <end position="123"/>
    </location>
</feature>
<accession>A0A833VLE2</accession>
<evidence type="ECO:0000256" key="10">
    <source>
        <dbReference type="SAM" id="Phobius"/>
    </source>
</evidence>
<comment type="similarity">
    <text evidence="2">Belongs to the major facilitator superfamily. Organophosphate:Pi antiporter (OPA) (TC 2.A.1.4) family.</text>
</comment>
<evidence type="ECO:0000313" key="13">
    <source>
        <dbReference type="Proteomes" id="UP000655588"/>
    </source>
</evidence>
<feature type="transmembrane region" description="Helical" evidence="10">
    <location>
        <begin position="415"/>
        <end position="432"/>
    </location>
</feature>
<evidence type="ECO:0000256" key="5">
    <source>
        <dbReference type="ARBA" id="ARBA00022692"/>
    </source>
</evidence>